<dbReference type="InterPro" id="IPR001789">
    <property type="entry name" value="Sig_transdc_resp-reg_receiver"/>
</dbReference>
<dbReference type="InterPro" id="IPR039420">
    <property type="entry name" value="WalR-like"/>
</dbReference>
<dbReference type="AlphaFoldDB" id="A0A4R0NVP9"/>
<evidence type="ECO:0000313" key="6">
    <source>
        <dbReference type="Proteomes" id="UP000291485"/>
    </source>
</evidence>
<dbReference type="SUPFAM" id="SSF52172">
    <property type="entry name" value="CheY-like"/>
    <property type="match status" value="1"/>
</dbReference>
<dbReference type="EMBL" id="SJSN01000013">
    <property type="protein sequence ID" value="TCD05583.1"/>
    <property type="molecule type" value="Genomic_DNA"/>
</dbReference>
<evidence type="ECO:0000256" key="2">
    <source>
        <dbReference type="PROSITE-ProRule" id="PRU00169"/>
    </source>
</evidence>
<comment type="caution">
    <text evidence="5">The sequence shown here is derived from an EMBL/GenBank/DDBJ whole genome shotgun (WGS) entry which is preliminary data.</text>
</comment>
<dbReference type="InterPro" id="IPR007492">
    <property type="entry name" value="LytTR_DNA-bd_dom"/>
</dbReference>
<keyword evidence="6" id="KW-1185">Reference proteome</keyword>
<feature type="modified residue" description="4-aspartylphosphate" evidence="2">
    <location>
        <position position="53"/>
    </location>
</feature>
<accession>A0A4R0NVP9</accession>
<evidence type="ECO:0000259" key="4">
    <source>
        <dbReference type="PROSITE" id="PS50930"/>
    </source>
</evidence>
<dbReference type="Pfam" id="PF04397">
    <property type="entry name" value="LytTR"/>
    <property type="match status" value="1"/>
</dbReference>
<keyword evidence="1" id="KW-0238">DNA-binding</keyword>
<feature type="domain" description="HTH LytTR-type" evidence="4">
    <location>
        <begin position="140"/>
        <end position="207"/>
    </location>
</feature>
<organism evidence="5 6">
    <name type="scientific">Pedobacter frigidisoli</name>
    <dbReference type="NCBI Taxonomy" id="2530455"/>
    <lineage>
        <taxon>Bacteria</taxon>
        <taxon>Pseudomonadati</taxon>
        <taxon>Bacteroidota</taxon>
        <taxon>Sphingobacteriia</taxon>
        <taxon>Sphingobacteriales</taxon>
        <taxon>Sphingobacteriaceae</taxon>
        <taxon>Pedobacter</taxon>
    </lineage>
</organism>
<dbReference type="GO" id="GO:0000156">
    <property type="term" value="F:phosphorelay response regulator activity"/>
    <property type="evidence" value="ECO:0007669"/>
    <property type="project" value="TreeGrafter"/>
</dbReference>
<dbReference type="PROSITE" id="PS50110">
    <property type="entry name" value="RESPONSE_REGULATORY"/>
    <property type="match status" value="1"/>
</dbReference>
<gene>
    <name evidence="5" type="ORF">EZ449_15950</name>
</gene>
<evidence type="ECO:0000259" key="3">
    <source>
        <dbReference type="PROSITE" id="PS50110"/>
    </source>
</evidence>
<dbReference type="PANTHER" id="PTHR48111">
    <property type="entry name" value="REGULATOR OF RPOS"/>
    <property type="match status" value="1"/>
</dbReference>
<dbReference type="GO" id="GO:0005829">
    <property type="term" value="C:cytosol"/>
    <property type="evidence" value="ECO:0007669"/>
    <property type="project" value="TreeGrafter"/>
</dbReference>
<dbReference type="OrthoDB" id="9787344at2"/>
<evidence type="ECO:0000256" key="1">
    <source>
        <dbReference type="ARBA" id="ARBA00023125"/>
    </source>
</evidence>
<sequence length="235" mass="26636">MNCIIIDDELPARELMADNIAQVPFLSLVASAKSATEAIELLSQHQIDLIFLDIQMPGLTGLEFLRNVVNPPMVILVTAFQQHALDGFELDVVDYLIKPVPFARFLKAVQKAKNRLKVSKNLPIEAIQEDAYVFVNANYSLVKVMLRDVTYIEGLKDYVRINLTYGNTIVTRLGLKAIEERLDSSKFMRVHKSFMIALDKIDSVQKAQLVIQRKEIPIGDGYRSLLQNYISKKNL</sequence>
<dbReference type="GO" id="GO:0000976">
    <property type="term" value="F:transcription cis-regulatory region binding"/>
    <property type="evidence" value="ECO:0007669"/>
    <property type="project" value="TreeGrafter"/>
</dbReference>
<dbReference type="SMART" id="SM00448">
    <property type="entry name" value="REC"/>
    <property type="match status" value="1"/>
</dbReference>
<protein>
    <submittedName>
        <fullName evidence="5">Response regulator transcription factor</fullName>
    </submittedName>
</protein>
<name>A0A4R0NVP9_9SPHI</name>
<dbReference type="PROSITE" id="PS50930">
    <property type="entry name" value="HTH_LYTTR"/>
    <property type="match status" value="1"/>
</dbReference>
<dbReference type="PANTHER" id="PTHR48111:SF17">
    <property type="entry name" value="TRANSCRIPTIONAL REGULATORY PROTEIN YPDB"/>
    <property type="match status" value="1"/>
</dbReference>
<dbReference type="Gene3D" id="2.40.50.1020">
    <property type="entry name" value="LytTr DNA-binding domain"/>
    <property type="match status" value="1"/>
</dbReference>
<evidence type="ECO:0000313" key="5">
    <source>
        <dbReference type="EMBL" id="TCD05583.1"/>
    </source>
</evidence>
<dbReference type="SMART" id="SM00850">
    <property type="entry name" value="LytTR"/>
    <property type="match status" value="1"/>
</dbReference>
<reference evidence="5 6" key="1">
    <citation type="submission" date="2019-02" db="EMBL/GenBank/DDBJ databases">
        <title>Pedobacter sp. RP-3-11 sp. nov., isolated from Arctic soil.</title>
        <authorList>
            <person name="Dahal R.H."/>
        </authorList>
    </citation>
    <scope>NUCLEOTIDE SEQUENCE [LARGE SCALE GENOMIC DNA]</scope>
    <source>
        <strain evidence="5 6">RP-3-11</strain>
    </source>
</reference>
<dbReference type="GO" id="GO:0006355">
    <property type="term" value="P:regulation of DNA-templated transcription"/>
    <property type="evidence" value="ECO:0007669"/>
    <property type="project" value="TreeGrafter"/>
</dbReference>
<dbReference type="GO" id="GO:0032993">
    <property type="term" value="C:protein-DNA complex"/>
    <property type="evidence" value="ECO:0007669"/>
    <property type="project" value="TreeGrafter"/>
</dbReference>
<dbReference type="Gene3D" id="3.40.50.2300">
    <property type="match status" value="1"/>
</dbReference>
<dbReference type="Pfam" id="PF00072">
    <property type="entry name" value="Response_reg"/>
    <property type="match status" value="1"/>
</dbReference>
<feature type="domain" description="Response regulatory" evidence="3">
    <location>
        <begin position="2"/>
        <end position="113"/>
    </location>
</feature>
<proteinExistence type="predicted"/>
<dbReference type="Proteomes" id="UP000291485">
    <property type="component" value="Unassembled WGS sequence"/>
</dbReference>
<keyword evidence="2" id="KW-0597">Phosphoprotein</keyword>
<dbReference type="InterPro" id="IPR011006">
    <property type="entry name" value="CheY-like_superfamily"/>
</dbReference>
<dbReference type="RefSeq" id="WP_131560632.1">
    <property type="nucleotide sequence ID" value="NZ_SJSN01000013.1"/>
</dbReference>